<evidence type="ECO:0000313" key="1">
    <source>
        <dbReference type="EMBL" id="GFR00849.1"/>
    </source>
</evidence>
<keyword evidence="2" id="KW-1185">Reference proteome</keyword>
<name>A0A8X6LBE2_TRICU</name>
<evidence type="ECO:0000313" key="2">
    <source>
        <dbReference type="Proteomes" id="UP000887116"/>
    </source>
</evidence>
<organism evidence="1 2">
    <name type="scientific">Trichonephila clavata</name>
    <name type="common">Joro spider</name>
    <name type="synonym">Nephila clavata</name>
    <dbReference type="NCBI Taxonomy" id="2740835"/>
    <lineage>
        <taxon>Eukaryota</taxon>
        <taxon>Metazoa</taxon>
        <taxon>Ecdysozoa</taxon>
        <taxon>Arthropoda</taxon>
        <taxon>Chelicerata</taxon>
        <taxon>Arachnida</taxon>
        <taxon>Araneae</taxon>
        <taxon>Araneomorphae</taxon>
        <taxon>Entelegynae</taxon>
        <taxon>Araneoidea</taxon>
        <taxon>Nephilidae</taxon>
        <taxon>Trichonephila</taxon>
    </lineage>
</organism>
<proteinExistence type="predicted"/>
<sequence length="76" mass="9028">MLIFVKPEILMHSKQSKIAEFYRHERASGIVVLCDVAFLLTNHSRSFHLKYHCECCVRSVLVEIDTIKFVKYFMYN</sequence>
<dbReference type="EMBL" id="BMAO01035048">
    <property type="protein sequence ID" value="GFR00849.1"/>
    <property type="molecule type" value="Genomic_DNA"/>
</dbReference>
<accession>A0A8X6LBE2</accession>
<dbReference type="AlphaFoldDB" id="A0A8X6LBE2"/>
<gene>
    <name evidence="1" type="ORF">TNCT_631681</name>
</gene>
<reference evidence="1" key="1">
    <citation type="submission" date="2020-07" db="EMBL/GenBank/DDBJ databases">
        <title>Multicomponent nature underlies the extraordinary mechanical properties of spider dragline silk.</title>
        <authorList>
            <person name="Kono N."/>
            <person name="Nakamura H."/>
            <person name="Mori M."/>
            <person name="Yoshida Y."/>
            <person name="Ohtoshi R."/>
            <person name="Malay A.D."/>
            <person name="Moran D.A.P."/>
            <person name="Tomita M."/>
            <person name="Numata K."/>
            <person name="Arakawa K."/>
        </authorList>
    </citation>
    <scope>NUCLEOTIDE SEQUENCE</scope>
</reference>
<comment type="caution">
    <text evidence="1">The sequence shown here is derived from an EMBL/GenBank/DDBJ whole genome shotgun (WGS) entry which is preliminary data.</text>
</comment>
<dbReference type="Proteomes" id="UP000887116">
    <property type="component" value="Unassembled WGS sequence"/>
</dbReference>
<protein>
    <submittedName>
        <fullName evidence="1">Uncharacterized protein</fullName>
    </submittedName>
</protein>